<dbReference type="Pfam" id="PF07475">
    <property type="entry name" value="Hpr_kinase_C"/>
    <property type="match status" value="1"/>
</dbReference>
<evidence type="ECO:0000313" key="3">
    <source>
        <dbReference type="Proteomes" id="UP000326202"/>
    </source>
</evidence>
<protein>
    <submittedName>
        <fullName evidence="2">HPr kinase</fullName>
    </submittedName>
</protein>
<keyword evidence="2" id="KW-0808">Transferase</keyword>
<dbReference type="OrthoDB" id="8326226at2"/>
<dbReference type="CDD" id="cd01918">
    <property type="entry name" value="HprK_C"/>
    <property type="match status" value="1"/>
</dbReference>
<dbReference type="AlphaFoldDB" id="A0A5J6MEQ1"/>
<gene>
    <name evidence="2" type="ORF">FRZ44_01400</name>
</gene>
<proteinExistence type="predicted"/>
<reference evidence="2 3" key="1">
    <citation type="submission" date="2019-08" db="EMBL/GenBank/DDBJ databases">
        <title>Hyperibacter terrae gen. nov., sp. nov. and Hyperibacter viscosus sp. nov., two new members in the family Rhodospirillaceae isolated from the rhizosphere of Hypericum perforatum.</title>
        <authorList>
            <person name="Noviana Z."/>
        </authorList>
    </citation>
    <scope>NUCLEOTIDE SEQUENCE [LARGE SCALE GENOMIC DNA]</scope>
    <source>
        <strain evidence="2 3">R5913</strain>
    </source>
</reference>
<dbReference type="KEGG" id="htq:FRZ44_01400"/>
<organism evidence="2 3">
    <name type="scientific">Hypericibacter terrae</name>
    <dbReference type="NCBI Taxonomy" id="2602015"/>
    <lineage>
        <taxon>Bacteria</taxon>
        <taxon>Pseudomonadati</taxon>
        <taxon>Pseudomonadota</taxon>
        <taxon>Alphaproteobacteria</taxon>
        <taxon>Rhodospirillales</taxon>
        <taxon>Dongiaceae</taxon>
        <taxon>Hypericibacter</taxon>
    </lineage>
</organism>
<dbReference type="Gene3D" id="3.40.50.300">
    <property type="entry name" value="P-loop containing nucleotide triphosphate hydrolases"/>
    <property type="match status" value="1"/>
</dbReference>
<dbReference type="SUPFAM" id="SSF53795">
    <property type="entry name" value="PEP carboxykinase-like"/>
    <property type="match status" value="1"/>
</dbReference>
<dbReference type="RefSeq" id="WP_151175370.1">
    <property type="nucleotide sequence ID" value="NZ_CP042906.1"/>
</dbReference>
<evidence type="ECO:0000313" key="2">
    <source>
        <dbReference type="EMBL" id="QEX14865.1"/>
    </source>
</evidence>
<dbReference type="Proteomes" id="UP000326202">
    <property type="component" value="Chromosome"/>
</dbReference>
<keyword evidence="2" id="KW-0418">Kinase</keyword>
<dbReference type="GO" id="GO:0000155">
    <property type="term" value="F:phosphorelay sensor kinase activity"/>
    <property type="evidence" value="ECO:0007669"/>
    <property type="project" value="InterPro"/>
</dbReference>
<dbReference type="GO" id="GO:0005524">
    <property type="term" value="F:ATP binding"/>
    <property type="evidence" value="ECO:0007669"/>
    <property type="project" value="InterPro"/>
</dbReference>
<feature type="domain" description="HPr kinase/phosphorylase C-terminal" evidence="1">
    <location>
        <begin position="9"/>
        <end position="89"/>
    </location>
</feature>
<sequence>MTRGAGASADAIDVHATAVAIEGRALLLRGPSGSGKSDLALRLVDGGARLIGDDRVRIERRGTALWALTPPDIPEALRHKIEIRGIGIASLPGLAEAPLILAVDLVPGPAPERLPAAQNCHYLGVALPLIALDPFTASAAAKLRLAVKLGPGSIIPPP</sequence>
<dbReference type="InterPro" id="IPR011104">
    <property type="entry name" value="Hpr_kin/Pase_C"/>
</dbReference>
<dbReference type="EMBL" id="CP042906">
    <property type="protein sequence ID" value="QEX14865.1"/>
    <property type="molecule type" value="Genomic_DNA"/>
</dbReference>
<dbReference type="InterPro" id="IPR027417">
    <property type="entry name" value="P-loop_NTPase"/>
</dbReference>
<evidence type="ECO:0000259" key="1">
    <source>
        <dbReference type="Pfam" id="PF07475"/>
    </source>
</evidence>
<accession>A0A5J6MEQ1</accession>
<name>A0A5J6MEQ1_9PROT</name>
<dbReference type="GO" id="GO:0006109">
    <property type="term" value="P:regulation of carbohydrate metabolic process"/>
    <property type="evidence" value="ECO:0007669"/>
    <property type="project" value="InterPro"/>
</dbReference>
<keyword evidence="3" id="KW-1185">Reference proteome</keyword>